<dbReference type="AlphaFoldDB" id="F9RLP8"/>
<comment type="caution">
    <text evidence="1">The sequence shown here is derived from an EMBL/GenBank/DDBJ whole genome shotgun (WGS) entry which is preliminary data.</text>
</comment>
<organism evidence="1 2">
    <name type="scientific">Vibrio scophthalmi LMG 19158</name>
    <dbReference type="NCBI Taxonomy" id="870967"/>
    <lineage>
        <taxon>Bacteria</taxon>
        <taxon>Pseudomonadati</taxon>
        <taxon>Pseudomonadota</taxon>
        <taxon>Gammaproteobacteria</taxon>
        <taxon>Vibrionales</taxon>
        <taxon>Vibrionaceae</taxon>
        <taxon>Vibrio</taxon>
    </lineage>
</organism>
<evidence type="ECO:0000313" key="2">
    <source>
        <dbReference type="Proteomes" id="UP000004349"/>
    </source>
</evidence>
<gene>
    <name evidence="1" type="ORF">VIS19158_05773</name>
</gene>
<reference evidence="1 2" key="1">
    <citation type="journal article" date="2012" name="Int. J. Syst. Evol. Microbiol.">
        <title>Vibrio caribbeanicus sp. nov., isolated from the marine sponge Scleritoderma cyanea.</title>
        <authorList>
            <person name="Hoffmann M."/>
            <person name="Monday S.R."/>
            <person name="Allard M.W."/>
            <person name="Strain E.A."/>
            <person name="Whittaker P."/>
            <person name="Naum M."/>
            <person name="McCarthy P.J."/>
            <person name="Lopez J.V."/>
            <person name="Fischer M."/>
            <person name="Brown E.W."/>
        </authorList>
    </citation>
    <scope>NUCLEOTIDE SEQUENCE [LARGE SCALE GENOMIC DNA]</scope>
    <source>
        <strain evidence="1 2">LMG 19158</strain>
    </source>
</reference>
<proteinExistence type="predicted"/>
<dbReference type="Proteomes" id="UP000004349">
    <property type="component" value="Unassembled WGS sequence"/>
</dbReference>
<protein>
    <submittedName>
        <fullName evidence="1">Uncharacterized protein</fullName>
    </submittedName>
</protein>
<evidence type="ECO:0000313" key="1">
    <source>
        <dbReference type="EMBL" id="EGU39052.1"/>
    </source>
</evidence>
<name>F9RLP8_9VIBR</name>
<accession>F9RLP8</accession>
<sequence>MRERAEMRESRNREARKMREWRNEKRFPTRSYLALENDGGGRIEKREV</sequence>
<dbReference type="EMBL" id="AFWE01000073">
    <property type="protein sequence ID" value="EGU39052.1"/>
    <property type="molecule type" value="Genomic_DNA"/>
</dbReference>